<evidence type="ECO:0000256" key="7">
    <source>
        <dbReference type="ARBA" id="ARBA00024867"/>
    </source>
</evidence>
<evidence type="ECO:0000256" key="1">
    <source>
        <dbReference type="ARBA" id="ARBA00018672"/>
    </source>
</evidence>
<dbReference type="GO" id="GO:0032993">
    <property type="term" value="C:protein-DNA complex"/>
    <property type="evidence" value="ECO:0007669"/>
    <property type="project" value="TreeGrafter"/>
</dbReference>
<dbReference type="STRING" id="474960.SAMN05216180_2246"/>
<dbReference type="PROSITE" id="PS50110">
    <property type="entry name" value="RESPONSE_REGULATORY"/>
    <property type="match status" value="1"/>
</dbReference>
<dbReference type="AlphaFoldDB" id="A0A1H8CNT6"/>
<evidence type="ECO:0000256" key="5">
    <source>
        <dbReference type="ARBA" id="ARBA00023125"/>
    </source>
</evidence>
<evidence type="ECO:0000256" key="4">
    <source>
        <dbReference type="ARBA" id="ARBA00023015"/>
    </source>
</evidence>
<feature type="domain" description="Response regulatory" evidence="10">
    <location>
        <begin position="4"/>
        <end position="120"/>
    </location>
</feature>
<keyword evidence="5 9" id="KW-0238">DNA-binding</keyword>
<dbReference type="FunFam" id="1.10.10.10:FF:000018">
    <property type="entry name" value="DNA-binding response regulator ResD"/>
    <property type="match status" value="1"/>
</dbReference>
<protein>
    <recommendedName>
        <fullName evidence="1">Stage 0 sporulation protein A homolog</fullName>
    </recommendedName>
</protein>
<dbReference type="InterPro" id="IPR011006">
    <property type="entry name" value="CheY-like_superfamily"/>
</dbReference>
<dbReference type="Gene3D" id="6.10.250.690">
    <property type="match status" value="1"/>
</dbReference>
<keyword evidence="6" id="KW-0804">Transcription</keyword>
<dbReference type="PANTHER" id="PTHR48111:SF1">
    <property type="entry name" value="TWO-COMPONENT RESPONSE REGULATOR ORR33"/>
    <property type="match status" value="1"/>
</dbReference>
<evidence type="ECO:0000256" key="6">
    <source>
        <dbReference type="ARBA" id="ARBA00023163"/>
    </source>
</evidence>
<dbReference type="SUPFAM" id="SSF46894">
    <property type="entry name" value="C-terminal effector domain of the bipartite response regulators"/>
    <property type="match status" value="1"/>
</dbReference>
<dbReference type="Gene3D" id="3.40.50.2300">
    <property type="match status" value="1"/>
</dbReference>
<dbReference type="Pfam" id="PF00486">
    <property type="entry name" value="Trans_reg_C"/>
    <property type="match status" value="1"/>
</dbReference>
<keyword evidence="4" id="KW-0805">Transcription regulation</keyword>
<dbReference type="Pfam" id="PF00072">
    <property type="entry name" value="Response_reg"/>
    <property type="match status" value="1"/>
</dbReference>
<gene>
    <name evidence="12" type="ORF">SAMN05216180_2246</name>
</gene>
<dbReference type="InterPro" id="IPR039420">
    <property type="entry name" value="WalR-like"/>
</dbReference>
<dbReference type="InterPro" id="IPR016032">
    <property type="entry name" value="Sig_transdc_resp-reg_C-effctor"/>
</dbReference>
<keyword evidence="2 8" id="KW-0597">Phosphoprotein</keyword>
<keyword evidence="3" id="KW-0902">Two-component regulatory system</keyword>
<evidence type="ECO:0000256" key="2">
    <source>
        <dbReference type="ARBA" id="ARBA00022553"/>
    </source>
</evidence>
<dbReference type="SUPFAM" id="SSF52172">
    <property type="entry name" value="CheY-like"/>
    <property type="match status" value="1"/>
</dbReference>
<accession>A0A1H8CNT6</accession>
<evidence type="ECO:0000256" key="9">
    <source>
        <dbReference type="PROSITE-ProRule" id="PRU01091"/>
    </source>
</evidence>
<name>A0A1H8CNT6_9FIRM</name>
<dbReference type="InterPro" id="IPR036388">
    <property type="entry name" value="WH-like_DNA-bd_sf"/>
</dbReference>
<dbReference type="EMBL" id="FOCG01000002">
    <property type="protein sequence ID" value="SEM96582.1"/>
    <property type="molecule type" value="Genomic_DNA"/>
</dbReference>
<comment type="function">
    <text evidence="7">May play the central regulatory role in sporulation. It may be an element of the effector pathway responsible for the activation of sporulation genes in response to nutritional stress. Spo0A may act in concert with spo0H (a sigma factor) to control the expression of some genes that are critical to the sporulation process.</text>
</comment>
<dbReference type="GO" id="GO:0000156">
    <property type="term" value="F:phosphorelay response regulator activity"/>
    <property type="evidence" value="ECO:0007669"/>
    <property type="project" value="TreeGrafter"/>
</dbReference>
<reference evidence="12 13" key="1">
    <citation type="submission" date="2016-10" db="EMBL/GenBank/DDBJ databases">
        <authorList>
            <person name="de Groot N.N."/>
        </authorList>
    </citation>
    <scope>NUCLEOTIDE SEQUENCE [LARGE SCALE GENOMIC DNA]</scope>
    <source>
        <strain evidence="12 13">CGMCC 1.5070</strain>
    </source>
</reference>
<feature type="DNA-binding region" description="OmpR/PhoB-type" evidence="9">
    <location>
        <begin position="133"/>
        <end position="232"/>
    </location>
</feature>
<dbReference type="InterPro" id="IPR001867">
    <property type="entry name" value="OmpR/PhoB-type_DNA-bd"/>
</dbReference>
<dbReference type="GO" id="GO:0005829">
    <property type="term" value="C:cytosol"/>
    <property type="evidence" value="ECO:0007669"/>
    <property type="project" value="TreeGrafter"/>
</dbReference>
<evidence type="ECO:0000256" key="8">
    <source>
        <dbReference type="PROSITE-ProRule" id="PRU00169"/>
    </source>
</evidence>
<dbReference type="InterPro" id="IPR001789">
    <property type="entry name" value="Sig_transdc_resp-reg_receiver"/>
</dbReference>
<dbReference type="RefSeq" id="WP_092755084.1">
    <property type="nucleotide sequence ID" value="NZ_FOCG01000002.1"/>
</dbReference>
<keyword evidence="13" id="KW-1185">Reference proteome</keyword>
<dbReference type="Gene3D" id="1.10.10.10">
    <property type="entry name" value="Winged helix-like DNA-binding domain superfamily/Winged helix DNA-binding domain"/>
    <property type="match status" value="1"/>
</dbReference>
<sequence>MNHLIFVTEDEDNIRELLRCTIESFGYAVECFETAEDLLERLKTTVPSLILLDIMLPGMDGLEALKKIKKNPASAAVQVLLLTAKSSEVDKVRGLDLGAEDYITKPFGVLELNARIRTALRRLESPTSAAVEQEVLRGKDITLDVQNREITLDGAPVELTLKEFDLLKILMTNNNRVVEREELLNSIWGYDYVGETRTLDMHIKTLRAKLADNAESPRFIKTVRGIGYKFIGN</sequence>
<organism evidence="12 13">
    <name type="scientific">Hydrogenoanaerobacterium saccharovorans</name>
    <dbReference type="NCBI Taxonomy" id="474960"/>
    <lineage>
        <taxon>Bacteria</taxon>
        <taxon>Bacillati</taxon>
        <taxon>Bacillota</taxon>
        <taxon>Clostridia</taxon>
        <taxon>Eubacteriales</taxon>
        <taxon>Oscillospiraceae</taxon>
        <taxon>Hydrogenoanaerobacterium</taxon>
    </lineage>
</organism>
<evidence type="ECO:0000259" key="11">
    <source>
        <dbReference type="PROSITE" id="PS51755"/>
    </source>
</evidence>
<proteinExistence type="predicted"/>
<feature type="domain" description="OmpR/PhoB-type" evidence="11">
    <location>
        <begin position="133"/>
        <end position="232"/>
    </location>
</feature>
<dbReference type="GO" id="GO:0000976">
    <property type="term" value="F:transcription cis-regulatory region binding"/>
    <property type="evidence" value="ECO:0007669"/>
    <property type="project" value="TreeGrafter"/>
</dbReference>
<feature type="modified residue" description="4-aspartylphosphate" evidence="8">
    <location>
        <position position="53"/>
    </location>
</feature>
<evidence type="ECO:0000313" key="13">
    <source>
        <dbReference type="Proteomes" id="UP000199158"/>
    </source>
</evidence>
<dbReference type="SMART" id="SM00862">
    <property type="entry name" value="Trans_reg_C"/>
    <property type="match status" value="1"/>
</dbReference>
<dbReference type="GO" id="GO:0006355">
    <property type="term" value="P:regulation of DNA-templated transcription"/>
    <property type="evidence" value="ECO:0007669"/>
    <property type="project" value="InterPro"/>
</dbReference>
<evidence type="ECO:0000256" key="3">
    <source>
        <dbReference type="ARBA" id="ARBA00023012"/>
    </source>
</evidence>
<dbReference type="Proteomes" id="UP000199158">
    <property type="component" value="Unassembled WGS sequence"/>
</dbReference>
<evidence type="ECO:0000259" key="10">
    <source>
        <dbReference type="PROSITE" id="PS50110"/>
    </source>
</evidence>
<dbReference type="SMART" id="SM00448">
    <property type="entry name" value="REC"/>
    <property type="match status" value="1"/>
</dbReference>
<dbReference type="OrthoDB" id="9802426at2"/>
<dbReference type="PANTHER" id="PTHR48111">
    <property type="entry name" value="REGULATOR OF RPOS"/>
    <property type="match status" value="1"/>
</dbReference>
<evidence type="ECO:0000313" key="12">
    <source>
        <dbReference type="EMBL" id="SEM96582.1"/>
    </source>
</evidence>
<dbReference type="PROSITE" id="PS51755">
    <property type="entry name" value="OMPR_PHOB"/>
    <property type="match status" value="1"/>
</dbReference>
<dbReference type="CDD" id="cd00383">
    <property type="entry name" value="trans_reg_C"/>
    <property type="match status" value="1"/>
</dbReference>